<dbReference type="EMBL" id="JXDG01000068">
    <property type="protein sequence ID" value="KIH80992.1"/>
    <property type="molecule type" value="Genomic_DNA"/>
</dbReference>
<sequence>MKSVSGWALGALLVALGGNANAADLLVKGTIVPASCTLSLHNGGVVDFGKIRAAELSPNAYTRLQSRGVPFTVNCDGGTRVGVKTLDNRSSSKVPGILQAALGPGYNDAYNYGLGTTAVGQRIGGYALRVTDSVADFPLVNTIVSTNNGLNWSRGNGALGQYQNVMSWSGFFATHPASVQRVSGRLEVQPVINKTSELDITQELYLDGLATLELRYL</sequence>
<dbReference type="STRING" id="226910.UCMB321_5290"/>
<dbReference type="RefSeq" id="WP_040071629.1">
    <property type="nucleotide sequence ID" value="NZ_JXDG01000068.1"/>
</dbReference>
<evidence type="ECO:0000313" key="2">
    <source>
        <dbReference type="EMBL" id="KIH80992.1"/>
    </source>
</evidence>
<dbReference type="Proteomes" id="UP000031535">
    <property type="component" value="Unassembled WGS sequence"/>
</dbReference>
<evidence type="ECO:0000313" key="3">
    <source>
        <dbReference type="Proteomes" id="UP000031535"/>
    </source>
</evidence>
<gene>
    <name evidence="2" type="ORF">UCMB321_5290</name>
</gene>
<keyword evidence="1" id="KW-0732">Signal</keyword>
<proteinExistence type="predicted"/>
<evidence type="ECO:0000256" key="1">
    <source>
        <dbReference type="SAM" id="SignalP"/>
    </source>
</evidence>
<protein>
    <submittedName>
        <fullName evidence="2">Beta-fimbriae probable major subunit</fullName>
    </submittedName>
</protein>
<name>A0A0C2I783_9PSED</name>
<dbReference type="Pfam" id="PF06551">
    <property type="entry name" value="DUF1120"/>
    <property type="match status" value="1"/>
</dbReference>
<dbReference type="OrthoDB" id="7009302at2"/>
<keyword evidence="3" id="KW-1185">Reference proteome</keyword>
<organism evidence="2 3">
    <name type="scientific">Pseudomonas batumici</name>
    <dbReference type="NCBI Taxonomy" id="226910"/>
    <lineage>
        <taxon>Bacteria</taxon>
        <taxon>Pseudomonadati</taxon>
        <taxon>Pseudomonadota</taxon>
        <taxon>Gammaproteobacteria</taxon>
        <taxon>Pseudomonadales</taxon>
        <taxon>Pseudomonadaceae</taxon>
        <taxon>Pseudomonas</taxon>
    </lineage>
</organism>
<feature type="signal peptide" evidence="1">
    <location>
        <begin position="1"/>
        <end position="22"/>
    </location>
</feature>
<dbReference type="AlphaFoldDB" id="A0A0C2I783"/>
<dbReference type="PATRIC" id="fig|226910.6.peg.5279"/>
<comment type="caution">
    <text evidence="2">The sequence shown here is derived from an EMBL/GenBank/DDBJ whole genome shotgun (WGS) entry which is preliminary data.</text>
</comment>
<feature type="chain" id="PRO_5002162207" evidence="1">
    <location>
        <begin position="23"/>
        <end position="217"/>
    </location>
</feature>
<dbReference type="InterPro" id="IPR010546">
    <property type="entry name" value="DUF1120"/>
</dbReference>
<accession>A0A0C2I783</accession>
<reference evidence="2 3" key="1">
    <citation type="submission" date="2015-01" db="EMBL/GenBank/DDBJ databases">
        <title>Complete genome of Pseudomonas batumici UCM B-321 producer of the batumin antibiotic with strong antistaphilococcal and potential anticancer activity.</title>
        <authorList>
            <person name="Klochko V.V."/>
            <person name="Zelena L.B."/>
            <person name="Elena K.A."/>
            <person name="Reva O.N."/>
        </authorList>
    </citation>
    <scope>NUCLEOTIDE SEQUENCE [LARGE SCALE GENOMIC DNA]</scope>
    <source>
        <strain evidence="2 3">UCM B-321</strain>
    </source>
</reference>